<sequence>ETGKTSDYTPKRDL</sequence>
<dbReference type="Proteomes" id="UP000029867">
    <property type="component" value="Unassembled WGS sequence"/>
</dbReference>
<evidence type="ECO:0000313" key="1">
    <source>
        <dbReference type="EMBL" id="KGK34402.1"/>
    </source>
</evidence>
<reference evidence="2" key="1">
    <citation type="journal article" date="2014" name="Microb. Cell Fact.">
        <title>Exploiting Issatchenkia orientalis SD108 for succinic acid production.</title>
        <authorList>
            <person name="Xiao H."/>
            <person name="Shao Z."/>
            <person name="Jiang Y."/>
            <person name="Dole S."/>
            <person name="Zhao H."/>
        </authorList>
    </citation>
    <scope>NUCLEOTIDE SEQUENCE [LARGE SCALE GENOMIC DNA]</scope>
    <source>
        <strain evidence="2">SD108</strain>
    </source>
</reference>
<protein>
    <submittedName>
        <fullName evidence="1">Uncharacterized protein</fullName>
    </submittedName>
</protein>
<accession>A0A099NR64</accession>
<dbReference type="HOGENOM" id="CLU_3435789_0_0_1"/>
<evidence type="ECO:0000313" key="2">
    <source>
        <dbReference type="Proteomes" id="UP000029867"/>
    </source>
</evidence>
<name>A0A099NR64_PICKU</name>
<feature type="non-terminal residue" evidence="1">
    <location>
        <position position="1"/>
    </location>
</feature>
<gene>
    <name evidence="1" type="ORF">JL09_g6451</name>
</gene>
<comment type="caution">
    <text evidence="1">The sequence shown here is derived from an EMBL/GenBank/DDBJ whole genome shotgun (WGS) entry which is preliminary data.</text>
</comment>
<dbReference type="EMBL" id="JQFK01001681">
    <property type="protein sequence ID" value="KGK34402.1"/>
    <property type="molecule type" value="Genomic_DNA"/>
</dbReference>
<proteinExistence type="predicted"/>
<organism evidence="1 2">
    <name type="scientific">Pichia kudriavzevii</name>
    <name type="common">Yeast</name>
    <name type="synonym">Issatchenkia orientalis</name>
    <dbReference type="NCBI Taxonomy" id="4909"/>
    <lineage>
        <taxon>Eukaryota</taxon>
        <taxon>Fungi</taxon>
        <taxon>Dikarya</taxon>
        <taxon>Ascomycota</taxon>
        <taxon>Saccharomycotina</taxon>
        <taxon>Pichiomycetes</taxon>
        <taxon>Pichiales</taxon>
        <taxon>Pichiaceae</taxon>
        <taxon>Pichia</taxon>
    </lineage>
</organism>